<accession>A0A806JYA1</accession>
<protein>
    <submittedName>
        <fullName evidence="1">Seryl-tRNA synthetase</fullName>
        <ecNumber evidence="1">6.1.1.11</ecNumber>
    </submittedName>
</protein>
<dbReference type="EMBL" id="JQ844171">
    <property type="protein sequence ID" value="AGS51797.1"/>
    <property type="molecule type" value="Genomic_DNA"/>
</dbReference>
<name>A0A806JYA1_9BACT</name>
<organism evidence="1">
    <name type="scientific">uncultured bacterium contig00053</name>
    <dbReference type="NCBI Taxonomy" id="1181537"/>
    <lineage>
        <taxon>Bacteria</taxon>
        <taxon>environmental samples</taxon>
    </lineage>
</organism>
<sequence length="44" mass="4976">MVIKKCHRSRLYSIVAILENFQQADGSVRIPRALVPYAGFEKIG</sequence>
<keyword evidence="1" id="KW-0030">Aminoacyl-tRNA synthetase</keyword>
<reference evidence="1" key="1">
    <citation type="submission" date="2012-03" db="EMBL/GenBank/DDBJ databases">
        <title>Functional metagenomics reveals considerable lignocellulase gene clusters in the gut microbiome of a wood-feeding higher termite.</title>
        <authorList>
            <person name="Liu N."/>
        </authorList>
    </citation>
    <scope>NUCLEOTIDE SEQUENCE</scope>
</reference>
<keyword evidence="1" id="KW-0436">Ligase</keyword>
<dbReference type="Gene3D" id="3.30.930.10">
    <property type="entry name" value="Bira Bifunctional Protein, Domain 2"/>
    <property type="match status" value="1"/>
</dbReference>
<proteinExistence type="predicted"/>
<dbReference type="EC" id="6.1.1.11" evidence="1"/>
<dbReference type="InterPro" id="IPR045864">
    <property type="entry name" value="aa-tRNA-synth_II/BPL/LPL"/>
</dbReference>
<dbReference type="GO" id="GO:0004828">
    <property type="term" value="F:serine-tRNA ligase activity"/>
    <property type="evidence" value="ECO:0007669"/>
    <property type="project" value="UniProtKB-EC"/>
</dbReference>
<evidence type="ECO:0000313" key="1">
    <source>
        <dbReference type="EMBL" id="AGS51797.1"/>
    </source>
</evidence>
<dbReference type="AlphaFoldDB" id="A0A806JYA1"/>